<accession>F0SGF3</accession>
<dbReference type="InterPro" id="IPR036890">
    <property type="entry name" value="HATPase_C_sf"/>
</dbReference>
<keyword evidence="8" id="KW-0808">Transferase</keyword>
<dbReference type="Pfam" id="PF00072">
    <property type="entry name" value="Response_reg"/>
    <property type="match status" value="1"/>
</dbReference>
<reference evidence="9" key="1">
    <citation type="submission" date="2011-02" db="EMBL/GenBank/DDBJ databases">
        <title>The complete genome of Planctomyces brasiliensis DSM 5305.</title>
        <authorList>
            <person name="Lucas S."/>
            <person name="Copeland A."/>
            <person name="Lapidus A."/>
            <person name="Bruce D."/>
            <person name="Goodwin L."/>
            <person name="Pitluck S."/>
            <person name="Kyrpides N."/>
            <person name="Mavromatis K."/>
            <person name="Pagani I."/>
            <person name="Ivanova N."/>
            <person name="Ovchinnikova G."/>
            <person name="Lu M."/>
            <person name="Detter J.C."/>
            <person name="Han C."/>
            <person name="Land M."/>
            <person name="Hauser L."/>
            <person name="Markowitz V."/>
            <person name="Cheng J.-F."/>
            <person name="Hugenholtz P."/>
            <person name="Woyke T."/>
            <person name="Wu D."/>
            <person name="Tindall B."/>
            <person name="Pomrenke H.G."/>
            <person name="Brambilla E."/>
            <person name="Klenk H.-P."/>
            <person name="Eisen J.A."/>
        </authorList>
    </citation>
    <scope>NUCLEOTIDE SEQUENCE [LARGE SCALE GENOMIC DNA]</scope>
    <source>
        <strain evidence="9">ATCC 49424 / DSM 5305 / JCM 21570 / NBRC 103401 / IFAM 1448</strain>
    </source>
</reference>
<organism evidence="8 9">
    <name type="scientific">Rubinisphaera brasiliensis (strain ATCC 49424 / DSM 5305 / JCM 21570 / IAM 15109 / NBRC 103401 / IFAM 1448)</name>
    <name type="common">Planctomyces brasiliensis</name>
    <dbReference type="NCBI Taxonomy" id="756272"/>
    <lineage>
        <taxon>Bacteria</taxon>
        <taxon>Pseudomonadati</taxon>
        <taxon>Planctomycetota</taxon>
        <taxon>Planctomycetia</taxon>
        <taxon>Planctomycetales</taxon>
        <taxon>Planctomycetaceae</taxon>
        <taxon>Rubinisphaera</taxon>
    </lineage>
</organism>
<keyword evidence="8" id="KW-0418">Kinase</keyword>
<evidence type="ECO:0000256" key="2">
    <source>
        <dbReference type="ARBA" id="ARBA00012438"/>
    </source>
</evidence>
<keyword evidence="3 4" id="KW-0597">Phosphoprotein</keyword>
<dbReference type="InterPro" id="IPR001789">
    <property type="entry name" value="Sig_transdc_resp-reg_receiver"/>
</dbReference>
<dbReference type="InterPro" id="IPR004358">
    <property type="entry name" value="Sig_transdc_His_kin-like_C"/>
</dbReference>
<evidence type="ECO:0000259" key="6">
    <source>
        <dbReference type="PROSITE" id="PS50110"/>
    </source>
</evidence>
<dbReference type="STRING" id="756272.Plabr_2953"/>
<feature type="modified residue" description="4-aspartylphosphate" evidence="4">
    <location>
        <position position="492"/>
    </location>
</feature>
<dbReference type="InterPro" id="IPR013767">
    <property type="entry name" value="PAS_fold"/>
</dbReference>
<dbReference type="SMART" id="SM00448">
    <property type="entry name" value="REC"/>
    <property type="match status" value="1"/>
</dbReference>
<dbReference type="Gene3D" id="3.30.565.10">
    <property type="entry name" value="Histidine kinase-like ATPase, C-terminal domain"/>
    <property type="match status" value="1"/>
</dbReference>
<dbReference type="KEGG" id="pbs:Plabr_2953"/>
<dbReference type="Gene3D" id="3.30.450.20">
    <property type="entry name" value="PAS domain"/>
    <property type="match status" value="1"/>
</dbReference>
<dbReference type="SMART" id="SM00387">
    <property type="entry name" value="HATPase_c"/>
    <property type="match status" value="1"/>
</dbReference>
<evidence type="ECO:0000259" key="5">
    <source>
        <dbReference type="PROSITE" id="PS50109"/>
    </source>
</evidence>
<dbReference type="SUPFAM" id="SSF55785">
    <property type="entry name" value="PYP-like sensor domain (PAS domain)"/>
    <property type="match status" value="1"/>
</dbReference>
<dbReference type="eggNOG" id="COG0784">
    <property type="taxonomic scope" value="Bacteria"/>
</dbReference>
<evidence type="ECO:0000259" key="7">
    <source>
        <dbReference type="PROSITE" id="PS50112"/>
    </source>
</evidence>
<dbReference type="SUPFAM" id="SSF55874">
    <property type="entry name" value="ATPase domain of HSP90 chaperone/DNA topoisomerase II/histidine kinase"/>
    <property type="match status" value="1"/>
</dbReference>
<proteinExistence type="predicted"/>
<dbReference type="Gene3D" id="6.10.250.690">
    <property type="match status" value="1"/>
</dbReference>
<dbReference type="Pfam" id="PF00512">
    <property type="entry name" value="HisKA"/>
    <property type="match status" value="1"/>
</dbReference>
<feature type="domain" description="Histidine kinase" evidence="5">
    <location>
        <begin position="199"/>
        <end position="417"/>
    </location>
</feature>
<dbReference type="CDD" id="cd00082">
    <property type="entry name" value="HisKA"/>
    <property type="match status" value="1"/>
</dbReference>
<keyword evidence="9" id="KW-1185">Reference proteome</keyword>
<dbReference type="InterPro" id="IPR003594">
    <property type="entry name" value="HATPase_dom"/>
</dbReference>
<dbReference type="Gene3D" id="1.10.287.130">
    <property type="match status" value="1"/>
</dbReference>
<protein>
    <recommendedName>
        <fullName evidence="2">histidine kinase</fullName>
        <ecNumber evidence="2">2.7.13.3</ecNumber>
    </recommendedName>
</protein>
<dbReference type="GO" id="GO:0006355">
    <property type="term" value="P:regulation of DNA-templated transcription"/>
    <property type="evidence" value="ECO:0007669"/>
    <property type="project" value="InterPro"/>
</dbReference>
<dbReference type="NCBIfam" id="TIGR00229">
    <property type="entry name" value="sensory_box"/>
    <property type="match status" value="1"/>
</dbReference>
<dbReference type="HOGENOM" id="CLU_000445_114_15_0"/>
<name>F0SGF3_RUBBR</name>
<dbReference type="InterPro" id="IPR035965">
    <property type="entry name" value="PAS-like_dom_sf"/>
</dbReference>
<evidence type="ECO:0000256" key="4">
    <source>
        <dbReference type="PROSITE-ProRule" id="PRU00169"/>
    </source>
</evidence>
<dbReference type="SUPFAM" id="SSF52172">
    <property type="entry name" value="CheY-like"/>
    <property type="match status" value="2"/>
</dbReference>
<dbReference type="FunFam" id="3.30.565.10:FF:000010">
    <property type="entry name" value="Sensor histidine kinase RcsC"/>
    <property type="match status" value="1"/>
</dbReference>
<sequence>MLHLSATFVKDRDKIEGLESGADGYLTHPIEPPVLIATVHAFLRARQAESARRESETRFKSVFENAYNGIAILDAAHCFMEVNPAVSRLLQRQDTEIVGRPLLEFVAPEYREPVTAYLKQLENAGAWRGNFPLMAADGHAIYLEWNMSSHIPGQWLTIVSDVSEQIRYQEERELLLESERTARSESERANQLKDEFLATLSHELRTPLSNIVGWSRLLNMGGLDDESIREGLDTIESNGNILSQMITDLLDVARIASGKIRLDTVSLNPVETLEAAIRAVKPSADAKQLGVVTTVDRNAGLIEGDASRLQQVFWNLLTNAIKFTPAEGQIDVVMQKVGSTIQISIADTGKGMTPETLNIIFERFRQADGTTTREHGGLGLGLAITKQLVDLHGGTISAESAGLGQGAKFILSFPIVGVESETPPLLTEKRLRIGHEQSLAGIRVIVVEDDHDSRAVFRRLISAQGAEVCEAALADPALELIPTFRPHVIVSDLGMPHRDGFSFIREVRARGYSPENLPAIALTAFARSEDSQRALHAGFQRHLTKPVDPTDLIDAIATAAGRHVAE</sequence>
<feature type="domain" description="PAS" evidence="7">
    <location>
        <begin position="55"/>
        <end position="125"/>
    </location>
</feature>
<dbReference type="PROSITE" id="PS50109">
    <property type="entry name" value="HIS_KIN"/>
    <property type="match status" value="1"/>
</dbReference>
<dbReference type="SMART" id="SM00091">
    <property type="entry name" value="PAS"/>
    <property type="match status" value="1"/>
</dbReference>
<comment type="caution">
    <text evidence="4">Lacks conserved residue(s) required for the propagation of feature annotation.</text>
</comment>
<comment type="catalytic activity">
    <reaction evidence="1">
        <text>ATP + protein L-histidine = ADP + protein N-phospho-L-histidine.</text>
        <dbReference type="EC" id="2.7.13.3"/>
    </reaction>
</comment>
<dbReference type="OrthoDB" id="259454at2"/>
<evidence type="ECO:0000256" key="3">
    <source>
        <dbReference type="ARBA" id="ARBA00022553"/>
    </source>
</evidence>
<dbReference type="Pfam" id="PF02518">
    <property type="entry name" value="HATPase_c"/>
    <property type="match status" value="1"/>
</dbReference>
<evidence type="ECO:0000313" key="9">
    <source>
        <dbReference type="Proteomes" id="UP000006860"/>
    </source>
</evidence>
<dbReference type="InterPro" id="IPR011006">
    <property type="entry name" value="CheY-like_superfamily"/>
</dbReference>
<evidence type="ECO:0000313" key="8">
    <source>
        <dbReference type="EMBL" id="ADY60552.1"/>
    </source>
</evidence>
<dbReference type="InterPro" id="IPR000014">
    <property type="entry name" value="PAS"/>
</dbReference>
<feature type="domain" description="Response regulatory" evidence="6">
    <location>
        <begin position="1"/>
        <end position="43"/>
    </location>
</feature>
<dbReference type="InterPro" id="IPR003661">
    <property type="entry name" value="HisK_dim/P_dom"/>
</dbReference>
<dbReference type="PRINTS" id="PR00344">
    <property type="entry name" value="BCTRLSENSOR"/>
</dbReference>
<dbReference type="PROSITE" id="PS50110">
    <property type="entry name" value="RESPONSE_REGULATORY"/>
    <property type="match status" value="2"/>
</dbReference>
<dbReference type="SUPFAM" id="SSF47384">
    <property type="entry name" value="Homodimeric domain of signal transducing histidine kinase"/>
    <property type="match status" value="1"/>
</dbReference>
<dbReference type="Gene3D" id="3.40.50.2300">
    <property type="match status" value="1"/>
</dbReference>
<dbReference type="EMBL" id="CP002546">
    <property type="protein sequence ID" value="ADY60552.1"/>
    <property type="molecule type" value="Genomic_DNA"/>
</dbReference>
<dbReference type="AlphaFoldDB" id="F0SGF3"/>
<dbReference type="SMART" id="SM00388">
    <property type="entry name" value="HisKA"/>
    <property type="match status" value="1"/>
</dbReference>
<dbReference type="PROSITE" id="PS50112">
    <property type="entry name" value="PAS"/>
    <property type="match status" value="1"/>
</dbReference>
<dbReference type="CDD" id="cd17580">
    <property type="entry name" value="REC_2_DhkD-like"/>
    <property type="match status" value="1"/>
</dbReference>
<dbReference type="InterPro" id="IPR005467">
    <property type="entry name" value="His_kinase_dom"/>
</dbReference>
<dbReference type="Pfam" id="PF00989">
    <property type="entry name" value="PAS"/>
    <property type="match status" value="1"/>
</dbReference>
<dbReference type="PANTHER" id="PTHR43547">
    <property type="entry name" value="TWO-COMPONENT HISTIDINE KINASE"/>
    <property type="match status" value="1"/>
</dbReference>
<feature type="domain" description="Response regulatory" evidence="6">
    <location>
        <begin position="443"/>
        <end position="560"/>
    </location>
</feature>
<dbReference type="EC" id="2.7.13.3" evidence="2"/>
<dbReference type="eggNOG" id="COG2205">
    <property type="taxonomic scope" value="Bacteria"/>
</dbReference>
<dbReference type="CDD" id="cd16922">
    <property type="entry name" value="HATPase_EvgS-ArcB-TorS-like"/>
    <property type="match status" value="1"/>
</dbReference>
<evidence type="ECO:0000256" key="1">
    <source>
        <dbReference type="ARBA" id="ARBA00000085"/>
    </source>
</evidence>
<dbReference type="Proteomes" id="UP000006860">
    <property type="component" value="Chromosome"/>
</dbReference>
<dbReference type="InterPro" id="IPR036097">
    <property type="entry name" value="HisK_dim/P_sf"/>
</dbReference>
<dbReference type="PANTHER" id="PTHR43547:SF2">
    <property type="entry name" value="HYBRID SIGNAL TRANSDUCTION HISTIDINE KINASE C"/>
    <property type="match status" value="1"/>
</dbReference>
<dbReference type="CDD" id="cd00130">
    <property type="entry name" value="PAS"/>
    <property type="match status" value="1"/>
</dbReference>
<gene>
    <name evidence="8" type="ordered locus">Plabr_2953</name>
</gene>
<dbReference type="GO" id="GO:0000155">
    <property type="term" value="F:phosphorelay sensor kinase activity"/>
    <property type="evidence" value="ECO:0007669"/>
    <property type="project" value="InterPro"/>
</dbReference>